<dbReference type="SMART" id="SM00388">
    <property type="entry name" value="HisKA"/>
    <property type="match status" value="1"/>
</dbReference>
<feature type="domain" description="Histidine kinase" evidence="11">
    <location>
        <begin position="385"/>
        <end position="605"/>
    </location>
</feature>
<dbReference type="GO" id="GO:0003723">
    <property type="term" value="F:RNA binding"/>
    <property type="evidence" value="ECO:0007669"/>
    <property type="project" value="InterPro"/>
</dbReference>
<dbReference type="InterPro" id="IPR001789">
    <property type="entry name" value="Sig_transdc_resp-reg_receiver"/>
</dbReference>
<evidence type="ECO:0000256" key="8">
    <source>
        <dbReference type="ARBA" id="ARBA00023163"/>
    </source>
</evidence>
<dbReference type="PROSITE" id="PS50110">
    <property type="entry name" value="RESPONSE_REGULATORY"/>
    <property type="match status" value="1"/>
</dbReference>
<dbReference type="SUPFAM" id="SSF52172">
    <property type="entry name" value="CheY-like"/>
    <property type="match status" value="1"/>
</dbReference>
<dbReference type="AlphaFoldDB" id="A0A1I4ILE8"/>
<organism evidence="14 15">
    <name type="scientific">Geodermatophilus ruber</name>
    <dbReference type="NCBI Taxonomy" id="504800"/>
    <lineage>
        <taxon>Bacteria</taxon>
        <taxon>Bacillati</taxon>
        <taxon>Actinomycetota</taxon>
        <taxon>Actinomycetes</taxon>
        <taxon>Geodermatophilales</taxon>
        <taxon>Geodermatophilaceae</taxon>
        <taxon>Geodermatophilus</taxon>
    </lineage>
</organism>
<gene>
    <name evidence="14" type="ORF">SAMN04488085_11339</name>
</gene>
<keyword evidence="8" id="KW-0804">Transcription</keyword>
<feature type="domain" description="Response regulatory" evidence="12">
    <location>
        <begin position="647"/>
        <end position="761"/>
    </location>
</feature>
<dbReference type="STRING" id="504800.SAMN04488085_11339"/>
<dbReference type="Pfam" id="PF03861">
    <property type="entry name" value="ANTAR"/>
    <property type="match status" value="1"/>
</dbReference>
<evidence type="ECO:0000256" key="3">
    <source>
        <dbReference type="ARBA" id="ARBA00012438"/>
    </source>
</evidence>
<proteinExistence type="predicted"/>
<dbReference type="Pfam" id="PF00072">
    <property type="entry name" value="Response_reg"/>
    <property type="match status" value="1"/>
</dbReference>
<evidence type="ECO:0000256" key="10">
    <source>
        <dbReference type="SAM" id="MobiDB-lite"/>
    </source>
</evidence>
<dbReference type="InterPro" id="IPR036890">
    <property type="entry name" value="HATPase_C_sf"/>
</dbReference>
<dbReference type="SUPFAM" id="SSF47384">
    <property type="entry name" value="Homodimeric domain of signal transducing histidine kinase"/>
    <property type="match status" value="1"/>
</dbReference>
<dbReference type="Gene3D" id="3.30.450.20">
    <property type="entry name" value="PAS domain"/>
    <property type="match status" value="1"/>
</dbReference>
<dbReference type="Gene3D" id="3.30.450.40">
    <property type="match status" value="1"/>
</dbReference>
<dbReference type="EMBL" id="FOSW01000013">
    <property type="protein sequence ID" value="SFL55140.1"/>
    <property type="molecule type" value="Genomic_DNA"/>
</dbReference>
<dbReference type="RefSeq" id="WP_091327821.1">
    <property type="nucleotide sequence ID" value="NZ_FOSW01000013.1"/>
</dbReference>
<accession>A0A1I4ILE8</accession>
<keyword evidence="15" id="KW-1185">Reference proteome</keyword>
<dbReference type="GO" id="GO:0005886">
    <property type="term" value="C:plasma membrane"/>
    <property type="evidence" value="ECO:0007669"/>
    <property type="project" value="UniProtKB-SubCell"/>
</dbReference>
<dbReference type="SMART" id="SM00448">
    <property type="entry name" value="REC"/>
    <property type="match status" value="1"/>
</dbReference>
<dbReference type="InterPro" id="IPR003594">
    <property type="entry name" value="HATPase_dom"/>
</dbReference>
<feature type="modified residue" description="4-aspartylphosphate" evidence="9">
    <location>
        <position position="694"/>
    </location>
</feature>
<dbReference type="SMART" id="SM01012">
    <property type="entry name" value="ANTAR"/>
    <property type="match status" value="1"/>
</dbReference>
<dbReference type="InterPro" id="IPR029016">
    <property type="entry name" value="GAF-like_dom_sf"/>
</dbReference>
<dbReference type="PRINTS" id="PR00344">
    <property type="entry name" value="BCTRLSENSOR"/>
</dbReference>
<comment type="subcellular location">
    <subcellularLocation>
        <location evidence="2">Cell membrane</location>
    </subcellularLocation>
</comment>
<dbReference type="InterPro" id="IPR036097">
    <property type="entry name" value="HisK_dim/P_sf"/>
</dbReference>
<dbReference type="SUPFAM" id="SSF55874">
    <property type="entry name" value="ATPase domain of HSP90 chaperone/DNA topoisomerase II/histidine kinase"/>
    <property type="match status" value="1"/>
</dbReference>
<dbReference type="SMART" id="SM00387">
    <property type="entry name" value="HATPase_c"/>
    <property type="match status" value="1"/>
</dbReference>
<dbReference type="SUPFAM" id="SSF55781">
    <property type="entry name" value="GAF domain-like"/>
    <property type="match status" value="1"/>
</dbReference>
<evidence type="ECO:0000256" key="7">
    <source>
        <dbReference type="ARBA" id="ARBA00023015"/>
    </source>
</evidence>
<evidence type="ECO:0000256" key="9">
    <source>
        <dbReference type="PROSITE-ProRule" id="PRU00169"/>
    </source>
</evidence>
<dbReference type="Pfam" id="PF02518">
    <property type="entry name" value="HATPase_c"/>
    <property type="match status" value="1"/>
</dbReference>
<dbReference type="EC" id="2.7.13.3" evidence="3"/>
<evidence type="ECO:0000259" key="12">
    <source>
        <dbReference type="PROSITE" id="PS50110"/>
    </source>
</evidence>
<evidence type="ECO:0000256" key="2">
    <source>
        <dbReference type="ARBA" id="ARBA00004236"/>
    </source>
</evidence>
<keyword evidence="6" id="KW-0902">Two-component regulatory system</keyword>
<dbReference type="PROSITE" id="PS50109">
    <property type="entry name" value="HIS_KIN"/>
    <property type="match status" value="1"/>
</dbReference>
<dbReference type="InterPro" id="IPR005467">
    <property type="entry name" value="His_kinase_dom"/>
</dbReference>
<keyword evidence="5" id="KW-0808">Transferase</keyword>
<dbReference type="InterPro" id="IPR004358">
    <property type="entry name" value="Sig_transdc_His_kin-like_C"/>
</dbReference>
<dbReference type="PROSITE" id="PS50921">
    <property type="entry name" value="ANTAR"/>
    <property type="match status" value="1"/>
</dbReference>
<dbReference type="Gene3D" id="3.40.50.2300">
    <property type="match status" value="1"/>
</dbReference>
<protein>
    <recommendedName>
        <fullName evidence="3">histidine kinase</fullName>
        <ecNumber evidence="3">2.7.13.3</ecNumber>
    </recommendedName>
</protein>
<dbReference type="Gene3D" id="1.10.10.10">
    <property type="entry name" value="Winged helix-like DNA-binding domain superfamily/Winged helix DNA-binding domain"/>
    <property type="match status" value="1"/>
</dbReference>
<evidence type="ECO:0000256" key="6">
    <source>
        <dbReference type="ARBA" id="ARBA00023012"/>
    </source>
</evidence>
<evidence type="ECO:0000313" key="14">
    <source>
        <dbReference type="EMBL" id="SFL55140.1"/>
    </source>
</evidence>
<feature type="domain" description="ANTAR" evidence="13">
    <location>
        <begin position="771"/>
        <end position="832"/>
    </location>
</feature>
<evidence type="ECO:0000256" key="5">
    <source>
        <dbReference type="ARBA" id="ARBA00022777"/>
    </source>
</evidence>
<reference evidence="15" key="1">
    <citation type="submission" date="2016-10" db="EMBL/GenBank/DDBJ databases">
        <authorList>
            <person name="Varghese N."/>
            <person name="Submissions S."/>
        </authorList>
    </citation>
    <scope>NUCLEOTIDE SEQUENCE [LARGE SCALE GENOMIC DNA]</scope>
    <source>
        <strain evidence="15">DSM 45317</strain>
    </source>
</reference>
<evidence type="ECO:0000256" key="1">
    <source>
        <dbReference type="ARBA" id="ARBA00000085"/>
    </source>
</evidence>
<dbReference type="CDD" id="cd00082">
    <property type="entry name" value="HisKA"/>
    <property type="match status" value="1"/>
</dbReference>
<dbReference type="InterPro" id="IPR036388">
    <property type="entry name" value="WH-like_DNA-bd_sf"/>
</dbReference>
<keyword evidence="4 9" id="KW-0597">Phosphoprotein</keyword>
<evidence type="ECO:0000259" key="13">
    <source>
        <dbReference type="PROSITE" id="PS50921"/>
    </source>
</evidence>
<evidence type="ECO:0000313" key="15">
    <source>
        <dbReference type="Proteomes" id="UP000199152"/>
    </source>
</evidence>
<dbReference type="InterPro" id="IPR005561">
    <property type="entry name" value="ANTAR"/>
</dbReference>
<sequence length="839" mass="89466">MSTSSPEPRETGPAAVTGVPCDRPAPRVGELFPGDGPVSRHLRSVDWTTNPLGPPAAWPEELVAAVRTVFSSRRPVIIMWGPEALQLYNDPVVELLGDKHPEALTRPAEETFPEAWSVFGPLIEQVWSGRGASLSEEQLVPLVRHGYVEETYWTYSYSPILSATDQVCGTLVITGDVTATVLAHRRLQTLRDLGALSTAKDDGPASAVRAVLGILSAQRRDVPFAAAYLRTGHDDGGGDAIECGGLELVASYGYRPATGPADQGPPPGRLPALREVVESGRAAVLEDLTSVVGGSFDAAVPLGNEPPRSAVLLPISLSGSTEPAGVLALAVSPYRELDADYRIFLDLVTARASIAVTDAMAYVAERRRAEALADLDAAKTRFLQNVSHEFRTPLTLVLGPLGELLHDPGIDLPAARREGLHVAQRATRRLARLVDGLLDVARAEADRLHAVLEPTPLGELSTDVASMFRSVTEQAGLELVVDVEPAVDAEPVLVDREMWARIVLNLLSNAVKFTEHGRITVTLRSTHDMVELAVSDTGTGISPEEAARVFDRFHQAPGPGGGSREGAGLGLSLVRDSARAHGGSAGVTSTPGLGSTFTVTLPRRTADGREVRSVTPPAELVATHTAEAPPWVARPAASTPAAERAGTVVLVEDDADMRRYVTRLLEGDGWRVESAPDVETALARIREPDLVLSDLMLPGRDGLELLRLLRGTPGTATIPVVLLTARADSHSTASGLAGGADDYVVKPFEPAELLARVRAHVELARLRGAGRAEADEKAANLRLALESNRRIGTALGILMDQRKISSEGAFDLLREASNRLNRKLRDIAEDVVWTGTLPL</sequence>
<name>A0A1I4ILE8_9ACTN</name>
<dbReference type="InParanoid" id="A0A1I4ILE8"/>
<dbReference type="CDD" id="cd16922">
    <property type="entry name" value="HATPase_EvgS-ArcB-TorS-like"/>
    <property type="match status" value="1"/>
</dbReference>
<dbReference type="Gene3D" id="3.30.565.10">
    <property type="entry name" value="Histidine kinase-like ATPase, C-terminal domain"/>
    <property type="match status" value="1"/>
</dbReference>
<evidence type="ECO:0000256" key="4">
    <source>
        <dbReference type="ARBA" id="ARBA00022553"/>
    </source>
</evidence>
<dbReference type="GO" id="GO:0000155">
    <property type="term" value="F:phosphorelay sensor kinase activity"/>
    <property type="evidence" value="ECO:0007669"/>
    <property type="project" value="InterPro"/>
</dbReference>
<feature type="region of interest" description="Disordered" evidence="10">
    <location>
        <begin position="1"/>
        <end position="23"/>
    </location>
</feature>
<keyword evidence="7" id="KW-0805">Transcription regulation</keyword>
<dbReference type="Gene3D" id="1.10.287.130">
    <property type="match status" value="1"/>
</dbReference>
<dbReference type="PANTHER" id="PTHR43547">
    <property type="entry name" value="TWO-COMPONENT HISTIDINE KINASE"/>
    <property type="match status" value="1"/>
</dbReference>
<comment type="catalytic activity">
    <reaction evidence="1">
        <text>ATP + protein L-histidine = ADP + protein N-phospho-L-histidine.</text>
        <dbReference type="EC" id="2.7.13.3"/>
    </reaction>
</comment>
<evidence type="ECO:0000259" key="11">
    <source>
        <dbReference type="PROSITE" id="PS50109"/>
    </source>
</evidence>
<dbReference type="OrthoDB" id="163538at2"/>
<dbReference type="InterPro" id="IPR003661">
    <property type="entry name" value="HisK_dim/P_dom"/>
</dbReference>
<keyword evidence="5" id="KW-0418">Kinase</keyword>
<dbReference type="PANTHER" id="PTHR43547:SF2">
    <property type="entry name" value="HYBRID SIGNAL TRANSDUCTION HISTIDINE KINASE C"/>
    <property type="match status" value="1"/>
</dbReference>
<dbReference type="Proteomes" id="UP000199152">
    <property type="component" value="Unassembled WGS sequence"/>
</dbReference>
<dbReference type="Pfam" id="PF00512">
    <property type="entry name" value="HisKA"/>
    <property type="match status" value="1"/>
</dbReference>
<dbReference type="InterPro" id="IPR011006">
    <property type="entry name" value="CheY-like_superfamily"/>
</dbReference>